<sequence length="71" mass="8138">MHIKQKISEEKKENEESRRTLVLQLLKQELALNCGEVCSIGDESLEGWLILGSVEARGLNHFLPRCKFRSV</sequence>
<dbReference type="KEGG" id="dsl:Dacsa_1527"/>
<gene>
    <name evidence="1" type="ORF">Dacsa_1527</name>
</gene>
<proteinExistence type="predicted"/>
<dbReference type="HOGENOM" id="CLU_2733325_0_0_3"/>
<reference evidence="1" key="1">
    <citation type="submission" date="2012-04" db="EMBL/GenBank/DDBJ databases">
        <title>Finished genome of Dactylococcopsis salina PCC 8305.</title>
        <authorList>
            <consortium name="US DOE Joint Genome Institute"/>
            <person name="Gugger M."/>
            <person name="Coursin T."/>
            <person name="Rippka R."/>
            <person name="Tandeau De Marsac N."/>
            <person name="Huntemann M."/>
            <person name="Wei C.-L."/>
            <person name="Han J."/>
            <person name="Detter J.C."/>
            <person name="Han C."/>
            <person name="Tapia R."/>
            <person name="Daligault H."/>
            <person name="Chen A."/>
            <person name="Krypides N."/>
            <person name="Mavromatis K."/>
            <person name="Markowitz V."/>
            <person name="Szeto E."/>
            <person name="Ivanova N."/>
            <person name="Ovchinnikova G."/>
            <person name="Pagani I."/>
            <person name="Pati A."/>
            <person name="Goodwin L."/>
            <person name="Peters L."/>
            <person name="Pitluck S."/>
            <person name="Woyke T."/>
            <person name="Kerfeld C."/>
        </authorList>
    </citation>
    <scope>NUCLEOTIDE SEQUENCE [LARGE SCALE GENOMIC DNA]</scope>
    <source>
        <strain evidence="1">PCC 8305</strain>
    </source>
</reference>
<name>K9YUP8_DACS8</name>
<evidence type="ECO:0000313" key="2">
    <source>
        <dbReference type="Proteomes" id="UP000010482"/>
    </source>
</evidence>
<keyword evidence="2" id="KW-1185">Reference proteome</keyword>
<dbReference type="AlphaFoldDB" id="K9YUP8"/>
<accession>K9YUP8</accession>
<organism evidence="1 2">
    <name type="scientific">Dactylococcopsis salina (strain PCC 8305)</name>
    <name type="common">Myxobactron salinum</name>
    <dbReference type="NCBI Taxonomy" id="13035"/>
    <lineage>
        <taxon>Bacteria</taxon>
        <taxon>Bacillati</taxon>
        <taxon>Cyanobacteriota</taxon>
        <taxon>Cyanophyceae</taxon>
        <taxon>Nodosilineales</taxon>
        <taxon>Cymatolegaceae</taxon>
        <taxon>Dactylococcopsis</taxon>
    </lineage>
</organism>
<dbReference type="Proteomes" id="UP000010482">
    <property type="component" value="Chromosome"/>
</dbReference>
<dbReference type="RefSeq" id="WP_015229211.1">
    <property type="nucleotide sequence ID" value="NC_019780.1"/>
</dbReference>
<dbReference type="STRING" id="13035.Dacsa_1527"/>
<evidence type="ECO:0000313" key="1">
    <source>
        <dbReference type="EMBL" id="AFZ50212.1"/>
    </source>
</evidence>
<dbReference type="EMBL" id="CP003944">
    <property type="protein sequence ID" value="AFZ50212.1"/>
    <property type="molecule type" value="Genomic_DNA"/>
</dbReference>
<protein>
    <submittedName>
        <fullName evidence="1">Uncharacterized protein</fullName>
    </submittedName>
</protein>